<dbReference type="EMBL" id="JAAZQQ010000003">
    <property type="protein sequence ID" value="NKX45245.1"/>
    <property type="molecule type" value="Genomic_DNA"/>
</dbReference>
<reference evidence="2 3" key="1">
    <citation type="submission" date="2020-04" db="EMBL/GenBank/DDBJ databases">
        <authorList>
            <person name="Yoon J."/>
        </authorList>
    </citation>
    <scope>NUCLEOTIDE SEQUENCE [LARGE SCALE GENOMIC DNA]</scope>
    <source>
        <strain evidence="2 3">KMU-115</strain>
    </source>
</reference>
<organism evidence="2 3">
    <name type="scientific">Roseicyclus persicicus</name>
    <dbReference type="NCBI Taxonomy" id="2650661"/>
    <lineage>
        <taxon>Bacteria</taxon>
        <taxon>Pseudomonadati</taxon>
        <taxon>Pseudomonadota</taxon>
        <taxon>Alphaproteobacteria</taxon>
        <taxon>Rhodobacterales</taxon>
        <taxon>Roseobacteraceae</taxon>
        <taxon>Roseicyclus</taxon>
    </lineage>
</organism>
<gene>
    <name evidence="2" type="ORF">HCU73_11625</name>
</gene>
<dbReference type="AlphaFoldDB" id="A0A7X6GZH7"/>
<proteinExistence type="predicted"/>
<keyword evidence="1" id="KW-0472">Membrane</keyword>
<evidence type="ECO:0000313" key="2">
    <source>
        <dbReference type="EMBL" id="NKX45245.1"/>
    </source>
</evidence>
<feature type="transmembrane region" description="Helical" evidence="1">
    <location>
        <begin position="29"/>
        <end position="51"/>
    </location>
</feature>
<dbReference type="Proteomes" id="UP000526408">
    <property type="component" value="Unassembled WGS sequence"/>
</dbReference>
<dbReference type="RefSeq" id="WP_168623623.1">
    <property type="nucleotide sequence ID" value="NZ_JAAZQQ010000003.1"/>
</dbReference>
<keyword evidence="1" id="KW-1133">Transmembrane helix</keyword>
<keyword evidence="1" id="KW-0812">Transmembrane</keyword>
<evidence type="ECO:0000256" key="1">
    <source>
        <dbReference type="SAM" id="Phobius"/>
    </source>
</evidence>
<evidence type="ECO:0000313" key="3">
    <source>
        <dbReference type="Proteomes" id="UP000526408"/>
    </source>
</evidence>
<accession>A0A7X6GZH7</accession>
<name>A0A7X6GZH7_9RHOB</name>
<sequence>MDVTALAFYAAVCALLSLAAPRLGTPLLRLGVGALVGIAAAALLPVLRAALAL</sequence>
<protein>
    <submittedName>
        <fullName evidence="2">Uncharacterized protein</fullName>
    </submittedName>
</protein>
<comment type="caution">
    <text evidence="2">The sequence shown here is derived from an EMBL/GenBank/DDBJ whole genome shotgun (WGS) entry which is preliminary data.</text>
</comment>
<keyword evidence="3" id="KW-1185">Reference proteome</keyword>